<reference evidence="3 4" key="2">
    <citation type="submission" date="2013-02" db="EMBL/GenBank/DDBJ databases">
        <title>The Genome Sequence of Plasmodium falciparum Vietnam Oak-Knoll (FVO).</title>
        <authorList>
            <consortium name="The Broad Institute Genome Sequencing Platform"/>
            <consortium name="The Broad Institute Genome Sequencing Center for Infectious Disease"/>
            <person name="Neafsey D."/>
            <person name="Cheeseman I."/>
            <person name="Volkman S."/>
            <person name="Adams J."/>
            <person name="Walker B."/>
            <person name="Young S.K."/>
            <person name="Zeng Q."/>
            <person name="Gargeya S."/>
            <person name="Fitzgerald M."/>
            <person name="Haas B."/>
            <person name="Abouelleil A."/>
            <person name="Alvarado L."/>
            <person name="Arachchi H.M."/>
            <person name="Berlin A.M."/>
            <person name="Chapman S.B."/>
            <person name="Dewar J."/>
            <person name="Goldberg J."/>
            <person name="Griggs A."/>
            <person name="Gujja S."/>
            <person name="Hansen M."/>
            <person name="Howarth C."/>
            <person name="Imamovic A."/>
            <person name="Larimer J."/>
            <person name="McCowan C."/>
            <person name="Murphy C."/>
            <person name="Neiman D."/>
            <person name="Pearson M."/>
            <person name="Priest M."/>
            <person name="Roberts A."/>
            <person name="Saif S."/>
            <person name="Shea T."/>
            <person name="Sisk P."/>
            <person name="Sykes S."/>
            <person name="Wortman J."/>
            <person name="Nusbaum C."/>
            <person name="Birren B."/>
        </authorList>
    </citation>
    <scope>NUCLEOTIDE SEQUENCE [LARGE SCALE GENOMIC DNA]</scope>
    <source>
        <strain evidence="4">Vietnam Oak-Knoll (FVO)</strain>
    </source>
</reference>
<dbReference type="PROSITE" id="PS51144">
    <property type="entry name" value="ALPHA_CA_2"/>
    <property type="match status" value="1"/>
</dbReference>
<dbReference type="PANTHER" id="PTHR18952:SF276">
    <property type="entry name" value="CHROMOSOME UNDETERMINED SCAFFOLD_53, WHOLE GENOME SHOTGUN SEQUENCE"/>
    <property type="match status" value="1"/>
</dbReference>
<protein>
    <recommendedName>
        <fullName evidence="2">Alpha-carbonic anhydrase domain-containing protein</fullName>
    </recommendedName>
</protein>
<accession>A0A024UXI3</accession>
<dbReference type="GO" id="GO:0004089">
    <property type="term" value="F:carbonate dehydratase activity"/>
    <property type="evidence" value="ECO:0007669"/>
    <property type="project" value="InterPro"/>
</dbReference>
<dbReference type="GO" id="GO:0008270">
    <property type="term" value="F:zinc ion binding"/>
    <property type="evidence" value="ECO:0007669"/>
    <property type="project" value="InterPro"/>
</dbReference>
<dbReference type="OrthoDB" id="429145at2759"/>
<reference evidence="3 4" key="1">
    <citation type="submission" date="2013-02" db="EMBL/GenBank/DDBJ databases">
        <title>The Genome Annotation of Plasmodium falciparum Vietnam Oak-Knoll (FVO).</title>
        <authorList>
            <consortium name="The Broad Institute Genome Sequencing Platform"/>
            <consortium name="The Broad Institute Genome Sequencing Center for Infectious Disease"/>
            <person name="Neafsey D."/>
            <person name="Hoffman S."/>
            <person name="Volkman S."/>
            <person name="Rosenthal P."/>
            <person name="Walker B."/>
            <person name="Young S.K."/>
            <person name="Zeng Q."/>
            <person name="Gargeya S."/>
            <person name="Fitzgerald M."/>
            <person name="Haas B."/>
            <person name="Abouelleil A."/>
            <person name="Allen A.W."/>
            <person name="Alvarado L."/>
            <person name="Arachchi H.M."/>
            <person name="Berlin A.M."/>
            <person name="Chapman S.B."/>
            <person name="Gainer-Dewar J."/>
            <person name="Goldberg J."/>
            <person name="Griggs A."/>
            <person name="Gujja S."/>
            <person name="Hansen M."/>
            <person name="Howarth C."/>
            <person name="Imamovic A."/>
            <person name="Ireland A."/>
            <person name="Larimer J."/>
            <person name="McCowan C."/>
            <person name="Murphy C."/>
            <person name="Pearson M."/>
            <person name="Poon T.W."/>
            <person name="Priest M."/>
            <person name="Roberts A."/>
            <person name="Saif S."/>
            <person name="Shea T."/>
            <person name="Sisk P."/>
            <person name="Sykes S."/>
            <person name="Wortman J."/>
            <person name="Nusbaum C."/>
            <person name="Birren B."/>
        </authorList>
    </citation>
    <scope>NUCLEOTIDE SEQUENCE [LARGE SCALE GENOMIC DNA]</scope>
    <source>
        <strain evidence="4">Vietnam Oak-Knoll (FVO)</strain>
    </source>
</reference>
<proteinExistence type="predicted"/>
<dbReference type="PANTHER" id="PTHR18952">
    <property type="entry name" value="CARBONIC ANHYDRASE"/>
    <property type="match status" value="1"/>
</dbReference>
<evidence type="ECO:0000313" key="3">
    <source>
        <dbReference type="EMBL" id="ETW15286.1"/>
    </source>
</evidence>
<dbReference type="EMBL" id="KI925184">
    <property type="protein sequence ID" value="ETW15286.1"/>
    <property type="molecule type" value="Genomic_DNA"/>
</dbReference>
<dbReference type="InterPro" id="IPR036398">
    <property type="entry name" value="CA_dom_sf"/>
</dbReference>
<feature type="domain" description="Alpha-carbonic anhydrase" evidence="2">
    <location>
        <begin position="174"/>
        <end position="538"/>
    </location>
</feature>
<dbReference type="AlphaFoldDB" id="A0A024UXI3"/>
<evidence type="ECO:0000259" key="2">
    <source>
        <dbReference type="PROSITE" id="PS51144"/>
    </source>
</evidence>
<name>A0A024UXI3_PLAFA</name>
<gene>
    <name evidence="3" type="ORF">PFFVO_05580</name>
</gene>
<keyword evidence="1" id="KW-1133">Transmembrane helix</keyword>
<dbReference type="GO" id="GO:0006730">
    <property type="term" value="P:one-carbon metabolic process"/>
    <property type="evidence" value="ECO:0007669"/>
    <property type="project" value="TreeGrafter"/>
</dbReference>
<evidence type="ECO:0000313" key="4">
    <source>
        <dbReference type="Proteomes" id="UP000030690"/>
    </source>
</evidence>
<keyword evidence="1" id="KW-0472">Membrane</keyword>
<organism evidence="3 4">
    <name type="scientific">Plasmodium falciparum Vietnam Oak-Knoll</name>
    <name type="common">FVO</name>
    <dbReference type="NCBI Taxonomy" id="1036723"/>
    <lineage>
        <taxon>Eukaryota</taxon>
        <taxon>Sar</taxon>
        <taxon>Alveolata</taxon>
        <taxon>Apicomplexa</taxon>
        <taxon>Aconoidasida</taxon>
        <taxon>Haemosporida</taxon>
        <taxon>Plasmodiidae</taxon>
        <taxon>Plasmodium</taxon>
        <taxon>Plasmodium (Laverania)</taxon>
    </lineage>
</organism>
<dbReference type="Proteomes" id="UP000030690">
    <property type="component" value="Unassembled WGS sequence"/>
</dbReference>
<feature type="transmembrane region" description="Helical" evidence="1">
    <location>
        <begin position="583"/>
        <end position="599"/>
    </location>
</feature>
<dbReference type="SMART" id="SM01057">
    <property type="entry name" value="Carb_anhydrase"/>
    <property type="match status" value="1"/>
</dbReference>
<dbReference type="InterPro" id="IPR023561">
    <property type="entry name" value="Carbonic_anhydrase_a-class"/>
</dbReference>
<keyword evidence="1" id="KW-0812">Transmembrane</keyword>
<dbReference type="Gene3D" id="3.10.200.10">
    <property type="entry name" value="Alpha carbonic anhydrase"/>
    <property type="match status" value="1"/>
</dbReference>
<sequence>MKLLYLLYPILLFYNVNVFINYKKSRLMLEMIDKYNTHFVQTTKPYYEFNVTNLTNSKKKKKKKKRENHLIGSGENMQKKDEKNIKDFHINDYEIDGKTIHNKENKDSFKMNKNKLNDNEELFYMDNILSYKPNKKKLFTYSFSENEGNSEKEETLYNFKNMKNINSVQNNINKTFLYNKLKNVDYYEHGYNWDIGQCKTGKYQSPVDLPMKDLKERELKNISDVYLNLFDDDNYAWNNYNKPWMKGDFFYYYEYFIKKIVINRQNNIFQIKAARDGIIPFGVLFTTEQPAMFYADQIHFHAPSEHTFQGSGNRREIEMQIFHSTNYFYDIQDDKSKYKKKYGLHIYNNLKKNSKETSKKDSSRYHSYLMSFLMNSLSNEQLQNKYNKKKRIKKMKNQYEVISITFTSAEINASTINAFKKLPSEKFLRTIINVSSAVHVGSDPTLVELKDALNLDALMMMLNIEDMQFLSYQGSSTLPLCDENVSWKVAKQPLPVSTETILNFYYLLKKHTPNYSGSDNDNYRSLQNVEDNTRHYRKFSLVQVFPIQVLISSAISNIEDKKVINIIKDISPKNMSFSYYSKWDIYFILFIFYNIVLFLF</sequence>
<dbReference type="Pfam" id="PF00194">
    <property type="entry name" value="Carb_anhydrase"/>
    <property type="match status" value="1"/>
</dbReference>
<dbReference type="InterPro" id="IPR001148">
    <property type="entry name" value="CA_dom"/>
</dbReference>
<evidence type="ECO:0000256" key="1">
    <source>
        <dbReference type="SAM" id="Phobius"/>
    </source>
</evidence>
<dbReference type="SUPFAM" id="SSF51069">
    <property type="entry name" value="Carbonic anhydrase"/>
    <property type="match status" value="1"/>
</dbReference>